<gene>
    <name evidence="4" type="primary">dcd</name>
    <name evidence="5" type="ORF">SAMN04488068_0204</name>
</gene>
<dbReference type="InterPro" id="IPR036157">
    <property type="entry name" value="dUTPase-like_sf"/>
</dbReference>
<comment type="subunit">
    <text evidence="4">Homotrimer.</text>
</comment>
<dbReference type="SUPFAM" id="SSF51283">
    <property type="entry name" value="dUTPase-like"/>
    <property type="match status" value="1"/>
</dbReference>
<feature type="binding site" evidence="4">
    <location>
        <position position="156"/>
    </location>
    <ligand>
        <name>dCTP</name>
        <dbReference type="ChEBI" id="CHEBI:61481"/>
    </ligand>
</feature>
<keyword evidence="2 4" id="KW-0378">Hydrolase</keyword>
<reference evidence="5 6" key="1">
    <citation type="submission" date="2016-11" db="EMBL/GenBank/DDBJ databases">
        <authorList>
            <person name="Jaros S."/>
            <person name="Januszkiewicz K."/>
            <person name="Wedrychowicz H."/>
        </authorList>
    </citation>
    <scope>NUCLEOTIDE SEQUENCE [LARGE SCALE GENOMIC DNA]</scope>
    <source>
        <strain evidence="5 6">CGMCC 1.7049</strain>
    </source>
</reference>
<evidence type="ECO:0000256" key="1">
    <source>
        <dbReference type="ARBA" id="ARBA00022741"/>
    </source>
</evidence>
<dbReference type="Gene3D" id="2.70.40.10">
    <property type="match status" value="1"/>
</dbReference>
<dbReference type="STRING" id="490188.SAMN04488068_0204"/>
<feature type="binding site" evidence="4">
    <location>
        <position position="176"/>
    </location>
    <ligand>
        <name>dCTP</name>
        <dbReference type="ChEBI" id="CHEBI:61481"/>
    </ligand>
</feature>
<dbReference type="NCBIfam" id="TIGR02274">
    <property type="entry name" value="dCTP_deam"/>
    <property type="match status" value="1"/>
</dbReference>
<dbReference type="GO" id="GO:0015949">
    <property type="term" value="P:nucleobase-containing small molecule interconversion"/>
    <property type="evidence" value="ECO:0007669"/>
    <property type="project" value="TreeGrafter"/>
</dbReference>
<dbReference type="EC" id="3.5.4.13" evidence="4"/>
<evidence type="ECO:0000256" key="3">
    <source>
        <dbReference type="ARBA" id="ARBA00023080"/>
    </source>
</evidence>
<organism evidence="5 6">
    <name type="scientific">Hydrocarboniphaga daqingensis</name>
    <dbReference type="NCBI Taxonomy" id="490188"/>
    <lineage>
        <taxon>Bacteria</taxon>
        <taxon>Pseudomonadati</taxon>
        <taxon>Pseudomonadota</taxon>
        <taxon>Gammaproteobacteria</taxon>
        <taxon>Nevskiales</taxon>
        <taxon>Nevskiaceae</taxon>
        <taxon>Hydrocarboniphaga</taxon>
    </lineage>
</organism>
<dbReference type="GO" id="GO:0000166">
    <property type="term" value="F:nucleotide binding"/>
    <property type="evidence" value="ECO:0007669"/>
    <property type="project" value="UniProtKB-KW"/>
</dbReference>
<accession>A0A1M5JU14</accession>
<evidence type="ECO:0000313" key="5">
    <source>
        <dbReference type="EMBL" id="SHG44044.1"/>
    </source>
</evidence>
<dbReference type="PANTHER" id="PTHR42680:SF3">
    <property type="entry name" value="DCTP DEAMINASE"/>
    <property type="match status" value="1"/>
</dbReference>
<comment type="caution">
    <text evidence="4">Lacks conserved residue(s) required for the propagation of feature annotation.</text>
</comment>
<dbReference type="EMBL" id="FQWZ01000001">
    <property type="protein sequence ID" value="SHG44044.1"/>
    <property type="molecule type" value="Genomic_DNA"/>
</dbReference>
<dbReference type="GO" id="GO:0008829">
    <property type="term" value="F:dCTP deaminase activity"/>
    <property type="evidence" value="ECO:0007669"/>
    <property type="project" value="UniProtKB-UniRule"/>
</dbReference>
<evidence type="ECO:0000256" key="2">
    <source>
        <dbReference type="ARBA" id="ARBA00022801"/>
    </source>
</evidence>
<feature type="binding site" evidence="4">
    <location>
        <position position="170"/>
    </location>
    <ligand>
        <name>dCTP</name>
        <dbReference type="ChEBI" id="CHEBI:61481"/>
    </ligand>
</feature>
<dbReference type="InterPro" id="IPR011962">
    <property type="entry name" value="dCTP_deaminase"/>
</dbReference>
<dbReference type="PANTHER" id="PTHR42680">
    <property type="entry name" value="DCTP DEAMINASE"/>
    <property type="match status" value="1"/>
</dbReference>
<dbReference type="GO" id="GO:0006229">
    <property type="term" value="P:dUTP biosynthetic process"/>
    <property type="evidence" value="ECO:0007669"/>
    <property type="project" value="UniProtKB-UniRule"/>
</dbReference>
<feature type="active site" description="Proton donor/acceptor" evidence="4">
    <location>
        <position position="137"/>
    </location>
</feature>
<keyword evidence="6" id="KW-1185">Reference proteome</keyword>
<dbReference type="GO" id="GO:0006226">
    <property type="term" value="P:dUMP biosynthetic process"/>
    <property type="evidence" value="ECO:0007669"/>
    <property type="project" value="UniProtKB-UniPathway"/>
</dbReference>
<dbReference type="AlphaFoldDB" id="A0A1M5JU14"/>
<name>A0A1M5JU14_9GAMM</name>
<dbReference type="RefSeq" id="WP_072892820.1">
    <property type="nucleotide sequence ID" value="NZ_FQWZ01000001.1"/>
</dbReference>
<comment type="pathway">
    <text evidence="4">Pyrimidine metabolism; dUMP biosynthesis; dUMP from dCTP (dUTP route): step 1/2.</text>
</comment>
<sequence length="188" mass="21046">MSIKSDRWIKRMARDHGMIEPFEDGQVRANTGGKIVSYGVSSYGYDVRCADEFKIFTNINSTIVDPKNFDEKTFVDVKGPVCIIPPNSFALARTVEYFRIPRSVLTICLGKSTYARCGIIVNVTPLEPEWEGHVTLEFSNTTPLPAKIYANEGVAQMLFLESDEICETSYRDRGGKYQGQTGVTLPKT</sequence>
<evidence type="ECO:0000256" key="4">
    <source>
        <dbReference type="HAMAP-Rule" id="MF_00146"/>
    </source>
</evidence>
<dbReference type="Pfam" id="PF22769">
    <property type="entry name" value="DCD"/>
    <property type="match status" value="1"/>
</dbReference>
<dbReference type="Proteomes" id="UP000199758">
    <property type="component" value="Unassembled WGS sequence"/>
</dbReference>
<feature type="binding site" evidence="4">
    <location>
        <begin position="135"/>
        <end position="137"/>
    </location>
    <ligand>
        <name>dCTP</name>
        <dbReference type="ChEBI" id="CHEBI:61481"/>
    </ligand>
</feature>
<keyword evidence="3 4" id="KW-0546">Nucleotide metabolism</keyword>
<comment type="similarity">
    <text evidence="4">Belongs to the dCTP deaminase family.</text>
</comment>
<dbReference type="InterPro" id="IPR033704">
    <property type="entry name" value="dUTPase_trimeric"/>
</dbReference>
<protein>
    <recommendedName>
        <fullName evidence="4">dCTP deaminase</fullName>
        <ecNumber evidence="4">3.5.4.13</ecNumber>
    </recommendedName>
    <alternativeName>
        <fullName evidence="4">Deoxycytidine triphosphate deaminase</fullName>
    </alternativeName>
</protein>
<dbReference type="FunFam" id="2.70.40.10:FF:000001">
    <property type="entry name" value="dCTP deaminase"/>
    <property type="match status" value="1"/>
</dbReference>
<feature type="binding site" evidence="4">
    <location>
        <begin position="111"/>
        <end position="116"/>
    </location>
    <ligand>
        <name>dCTP</name>
        <dbReference type="ChEBI" id="CHEBI:61481"/>
    </ligand>
</feature>
<proteinExistence type="inferred from homology"/>
<comment type="function">
    <text evidence="4">Catalyzes the deamination of dCTP to dUTP.</text>
</comment>
<feature type="binding site" evidence="4">
    <location>
        <position position="180"/>
    </location>
    <ligand>
        <name>dCTP</name>
        <dbReference type="ChEBI" id="CHEBI:61481"/>
    </ligand>
</feature>
<keyword evidence="1 4" id="KW-0547">Nucleotide-binding</keyword>
<dbReference type="UniPathway" id="UPA00610">
    <property type="reaction ID" value="UER00665"/>
</dbReference>
<dbReference type="OrthoDB" id="9780956at2"/>
<dbReference type="HAMAP" id="MF_00146">
    <property type="entry name" value="dCTP_deaminase"/>
    <property type="match status" value="1"/>
</dbReference>
<evidence type="ECO:0000313" key="6">
    <source>
        <dbReference type="Proteomes" id="UP000199758"/>
    </source>
</evidence>
<comment type="catalytic activity">
    <reaction evidence="4">
        <text>dCTP + H2O + H(+) = dUTP + NH4(+)</text>
        <dbReference type="Rhea" id="RHEA:22680"/>
        <dbReference type="ChEBI" id="CHEBI:15377"/>
        <dbReference type="ChEBI" id="CHEBI:15378"/>
        <dbReference type="ChEBI" id="CHEBI:28938"/>
        <dbReference type="ChEBI" id="CHEBI:61481"/>
        <dbReference type="ChEBI" id="CHEBI:61555"/>
        <dbReference type="EC" id="3.5.4.13"/>
    </reaction>
</comment>
<dbReference type="CDD" id="cd07557">
    <property type="entry name" value="trimeric_dUTPase"/>
    <property type="match status" value="1"/>
</dbReference>